<evidence type="ECO:0000313" key="3">
    <source>
        <dbReference type="EMBL" id="VEB59737.1"/>
    </source>
</evidence>
<dbReference type="AlphaFoldDB" id="A0A3S4HWE6"/>
<comment type="function">
    <text evidence="2">Required for biogenesis/assembly of DMSO reductase, but not for the interaction of the DmsA signal peptide with the Tat system. May be part of a chaperone cascade complex that facilitates a folding-maturation pathway for the substrate protein.</text>
</comment>
<evidence type="ECO:0000256" key="2">
    <source>
        <dbReference type="HAMAP-Rule" id="MF_00940"/>
    </source>
</evidence>
<dbReference type="Gene3D" id="1.10.3480.10">
    <property type="entry name" value="TorD-like"/>
    <property type="match status" value="1"/>
</dbReference>
<gene>
    <name evidence="2 3" type="primary">dmsD</name>
    <name evidence="3" type="ORF">NCTC6754_06074</name>
</gene>
<dbReference type="PANTHER" id="PTHR34227">
    <property type="entry name" value="CHAPERONE PROTEIN YCDY"/>
    <property type="match status" value="1"/>
</dbReference>
<name>A0A3S4HWE6_SALET</name>
<protein>
    <recommendedName>
        <fullName evidence="2">Tat proofreading chaperone DmsD</fullName>
    </recommendedName>
    <alternativeName>
        <fullName evidence="2">DMSO reductase maturation protein</fullName>
    </alternativeName>
    <alternativeName>
        <fullName evidence="2">Twin-arginine leader-binding protein DmsD</fullName>
    </alternativeName>
</protein>
<dbReference type="InterPro" id="IPR050289">
    <property type="entry name" value="TorD/DmsD_chaperones"/>
</dbReference>
<dbReference type="EMBL" id="LR134190">
    <property type="protein sequence ID" value="VEB59737.1"/>
    <property type="molecule type" value="Genomic_DNA"/>
</dbReference>
<dbReference type="InterPro" id="IPR028611">
    <property type="entry name" value="DmsD_chaperone"/>
</dbReference>
<dbReference type="NCBIfam" id="NF008632">
    <property type="entry name" value="PRK11621.1"/>
    <property type="match status" value="1"/>
</dbReference>
<dbReference type="SUPFAM" id="SSF89155">
    <property type="entry name" value="TorD-like"/>
    <property type="match status" value="1"/>
</dbReference>
<dbReference type="Pfam" id="PF02613">
    <property type="entry name" value="Nitrate_red_del"/>
    <property type="match status" value="1"/>
</dbReference>
<evidence type="ECO:0000313" key="4">
    <source>
        <dbReference type="Proteomes" id="UP000269208"/>
    </source>
</evidence>
<organism evidence="3 4">
    <name type="scientific">Salmonella enterica I</name>
    <dbReference type="NCBI Taxonomy" id="59201"/>
    <lineage>
        <taxon>Bacteria</taxon>
        <taxon>Pseudomonadati</taxon>
        <taxon>Pseudomonadota</taxon>
        <taxon>Gammaproteobacteria</taxon>
        <taxon>Enterobacterales</taxon>
        <taxon>Enterobacteriaceae</taxon>
        <taxon>Salmonella</taxon>
    </lineage>
</organism>
<proteinExistence type="inferred from homology"/>
<dbReference type="InterPro" id="IPR036411">
    <property type="entry name" value="TorD-like_sf"/>
</dbReference>
<comment type="similarity">
    <text evidence="2">Belongs to the TorD/DmsD family. DmsD subfamily.</text>
</comment>
<dbReference type="PANTHER" id="PTHR34227:SF6">
    <property type="entry name" value="TAT PROOFREADING CHAPERONE DMSD"/>
    <property type="match status" value="1"/>
</dbReference>
<dbReference type="HAMAP" id="MF_00940">
    <property type="entry name" value="DmsD_chaperone"/>
    <property type="match status" value="1"/>
</dbReference>
<keyword evidence="1 2" id="KW-0143">Chaperone</keyword>
<evidence type="ECO:0000256" key="1">
    <source>
        <dbReference type="ARBA" id="ARBA00023186"/>
    </source>
</evidence>
<dbReference type="Proteomes" id="UP000269208">
    <property type="component" value="Chromosome"/>
</dbReference>
<dbReference type="InterPro" id="IPR020945">
    <property type="entry name" value="DMSO/NO3_reduct_chaperone"/>
</dbReference>
<sequence length="247" mass="28384">MTTFLQRDDFAVTARVLGALFYYSPESHETAPLVQALLNDDWQAQWPLDAEALAPVAAMFKTHSEESLPQAWQRLFIGPYALPSPPWGSVWLDRESVLFGDSTLALRQWMRENGIQFEMQQNEPEDHFGSLLLLAAWLAENDRHHECEQLLAWHLFPWSSRFLDVFIDHAGHPFYQALGQLARLTLAQWASSTHYSRRCKTVIPLIPTKGRILPAFSLIAAYFYLQKVTTSHHASIFKIILYRECSP</sequence>
<dbReference type="GO" id="GO:0005048">
    <property type="term" value="F:signal sequence binding"/>
    <property type="evidence" value="ECO:0007669"/>
    <property type="project" value="InterPro"/>
</dbReference>
<reference evidence="3 4" key="1">
    <citation type="submission" date="2018-12" db="EMBL/GenBank/DDBJ databases">
        <authorList>
            <consortium name="Pathogen Informatics"/>
        </authorList>
    </citation>
    <scope>NUCLEOTIDE SEQUENCE [LARGE SCALE GENOMIC DNA]</scope>
    <source>
        <strain evidence="3 4">NCTC6754</strain>
    </source>
</reference>
<accession>A0A3S4HWE6</accession>